<dbReference type="InterPro" id="IPR052357">
    <property type="entry name" value="Orn_Lys_Arg_decarboxylase-I"/>
</dbReference>
<dbReference type="InterPro" id="IPR015424">
    <property type="entry name" value="PyrdxlP-dep_Trfase"/>
</dbReference>
<evidence type="ECO:0000259" key="7">
    <source>
        <dbReference type="Pfam" id="PF03711"/>
    </source>
</evidence>
<comment type="similarity">
    <text evidence="2">Belongs to the Orn/Lys/Arg decarboxylase class-I family.</text>
</comment>
<evidence type="ECO:0000256" key="1">
    <source>
        <dbReference type="ARBA" id="ARBA00001933"/>
    </source>
</evidence>
<dbReference type="Pfam" id="PF03711">
    <property type="entry name" value="OKR_DC_1_C"/>
    <property type="match status" value="1"/>
</dbReference>
<evidence type="ECO:0000259" key="6">
    <source>
        <dbReference type="Pfam" id="PF01276"/>
    </source>
</evidence>
<keyword evidence="8" id="KW-0032">Aminotransferase</keyword>
<dbReference type="GO" id="GO:0016831">
    <property type="term" value="F:carboxy-lyase activity"/>
    <property type="evidence" value="ECO:0007669"/>
    <property type="project" value="UniProtKB-KW"/>
</dbReference>
<feature type="domain" description="Orn/Lys/Arg decarboxylases family 1 pyridoxal-P attachment site" evidence="6">
    <location>
        <begin position="18"/>
        <end position="310"/>
    </location>
</feature>
<dbReference type="InterPro" id="IPR036633">
    <property type="entry name" value="Prn/Lys/Arg_de-COase_C_sf"/>
</dbReference>
<sequence length="480" mass="54326">MKQYKLKDNYNNHILEKLEKLRDDDLVSFHVPGHKIGKIFKKLGYQSILENIYTLDTTEIDGTDNLHNAKEIIKHSQDRAAKVFNSDRVIYLVNGTTCGIEAAIMAVCPPKSKLIMNRDCHQSVINACILGDIHPIYIQAKVCKKTNIIMGIDIEDGKSVIDNNLDAKAIVLTYPTYYGGIYELKEICDYAHSKGMVAIVDEAHGAHLQLSNQLPESAINQGADIVIQSTHKTLPAFTQSSMMHIKGNRVDENRIVTMLRFLESSSPSYVLLTSLELAVDIYDKYGTKLMNDLLSNIEKFKSKFENNENIIIDNNMDKTKIFISLKKLGITGYELDNILREEYKIQVELSNYYGVLLICTIGNDKEDFIRLENSLYNLLSKINKKELLKDINYPESIPKKILNPRDAFYSNKKSVRLEDSIGEISGEYITPYPPGISLISPGEIITQEIITYIQQGVKNGMIISGIKDINLEYIDVIDIN</sequence>
<dbReference type="InterPro" id="IPR008286">
    <property type="entry name" value="Prn/Lys/Arg_de-COase_C"/>
</dbReference>
<dbReference type="PANTHER" id="PTHR43277">
    <property type="entry name" value="ARGININE DECARBOXYLASE"/>
    <property type="match status" value="1"/>
</dbReference>
<dbReference type="EMBL" id="JANKBY010000388">
    <property type="protein sequence ID" value="MCR1824728.1"/>
    <property type="molecule type" value="Genomic_DNA"/>
</dbReference>
<name>A0A9X2S356_9FIRM</name>
<evidence type="ECO:0000256" key="3">
    <source>
        <dbReference type="ARBA" id="ARBA00022793"/>
    </source>
</evidence>
<reference evidence="8" key="1">
    <citation type="submission" date="2022-07" db="EMBL/GenBank/DDBJ databases">
        <title>Enhanced cultured diversity of the mouse gut microbiota enables custom-made synthetic communities.</title>
        <authorList>
            <person name="Afrizal A."/>
        </authorList>
    </citation>
    <scope>NUCLEOTIDE SEQUENCE</scope>
    <source>
        <strain evidence="8">DSM 29186</strain>
    </source>
</reference>
<feature type="domain" description="Orn/Lys/Arg decarboxylase C-terminal" evidence="7">
    <location>
        <begin position="371"/>
        <end position="454"/>
    </location>
</feature>
<comment type="caution">
    <text evidence="8">The sequence shown here is derived from an EMBL/GenBank/DDBJ whole genome shotgun (WGS) entry which is preliminary data.</text>
</comment>
<evidence type="ECO:0000256" key="5">
    <source>
        <dbReference type="ARBA" id="ARBA00023239"/>
    </source>
</evidence>
<keyword evidence="9" id="KW-1185">Reference proteome</keyword>
<keyword evidence="4" id="KW-0663">Pyridoxal phosphate</keyword>
<keyword evidence="5" id="KW-0456">Lyase</keyword>
<accession>A0A9X2S356</accession>
<dbReference type="PANTHER" id="PTHR43277:SF4">
    <property type="entry name" value="ARGININE DECARBOXYLASE"/>
    <property type="match status" value="1"/>
</dbReference>
<dbReference type="Proteomes" id="UP001140817">
    <property type="component" value="Unassembled WGS sequence"/>
</dbReference>
<dbReference type="InterPro" id="IPR000310">
    <property type="entry name" value="Orn/Lys/Arg_deCO2ase_major_dom"/>
</dbReference>
<gene>
    <name evidence="8" type="ORF">NSA58_18260</name>
</gene>
<dbReference type="Pfam" id="PF01276">
    <property type="entry name" value="OKR_DC_1"/>
    <property type="match status" value="1"/>
</dbReference>
<dbReference type="SUPFAM" id="SSF53383">
    <property type="entry name" value="PLP-dependent transferases"/>
    <property type="match status" value="1"/>
</dbReference>
<protein>
    <submittedName>
        <fullName evidence="8">Aminotransferase class I/II-fold pyridoxal phosphate-dependent enzyme</fullName>
    </submittedName>
</protein>
<dbReference type="Gene3D" id="3.40.640.10">
    <property type="entry name" value="Type I PLP-dependent aspartate aminotransferase-like (Major domain)"/>
    <property type="match status" value="1"/>
</dbReference>
<evidence type="ECO:0000256" key="2">
    <source>
        <dbReference type="ARBA" id="ARBA00010671"/>
    </source>
</evidence>
<proteinExistence type="inferred from homology"/>
<dbReference type="GO" id="GO:0008483">
    <property type="term" value="F:transaminase activity"/>
    <property type="evidence" value="ECO:0007669"/>
    <property type="project" value="UniProtKB-KW"/>
</dbReference>
<organism evidence="8 9">
    <name type="scientific">Terrisporobacter muris</name>
    <dbReference type="NCBI Taxonomy" id="2963284"/>
    <lineage>
        <taxon>Bacteria</taxon>
        <taxon>Bacillati</taxon>
        <taxon>Bacillota</taxon>
        <taxon>Clostridia</taxon>
        <taxon>Peptostreptococcales</taxon>
        <taxon>Peptostreptococcaceae</taxon>
        <taxon>Terrisporobacter</taxon>
    </lineage>
</organism>
<keyword evidence="8" id="KW-0808">Transferase</keyword>
<evidence type="ECO:0000256" key="4">
    <source>
        <dbReference type="ARBA" id="ARBA00022898"/>
    </source>
</evidence>
<keyword evidence="3" id="KW-0210">Decarboxylase</keyword>
<evidence type="ECO:0000313" key="8">
    <source>
        <dbReference type="EMBL" id="MCR1824728.1"/>
    </source>
</evidence>
<dbReference type="Gene3D" id="3.90.100.10">
    <property type="entry name" value="Orn/Lys/Arg decarboxylase, C-terminal domain"/>
    <property type="match status" value="1"/>
</dbReference>
<dbReference type="RefSeq" id="WP_052233063.1">
    <property type="nucleotide sequence ID" value="NZ_JANKBY010000388.1"/>
</dbReference>
<evidence type="ECO:0000313" key="9">
    <source>
        <dbReference type="Proteomes" id="UP001140817"/>
    </source>
</evidence>
<dbReference type="AlphaFoldDB" id="A0A9X2S356"/>
<comment type="cofactor">
    <cofactor evidence="1">
        <name>pyridoxal 5'-phosphate</name>
        <dbReference type="ChEBI" id="CHEBI:597326"/>
    </cofactor>
</comment>
<dbReference type="SUPFAM" id="SSF55904">
    <property type="entry name" value="Ornithine decarboxylase C-terminal domain"/>
    <property type="match status" value="1"/>
</dbReference>
<dbReference type="InterPro" id="IPR015421">
    <property type="entry name" value="PyrdxlP-dep_Trfase_major"/>
</dbReference>